<organism evidence="7 8">
    <name type="scientific">Pseudovirgaria hyperparasitica</name>
    <dbReference type="NCBI Taxonomy" id="470096"/>
    <lineage>
        <taxon>Eukaryota</taxon>
        <taxon>Fungi</taxon>
        <taxon>Dikarya</taxon>
        <taxon>Ascomycota</taxon>
        <taxon>Pezizomycotina</taxon>
        <taxon>Dothideomycetes</taxon>
        <taxon>Dothideomycetes incertae sedis</taxon>
        <taxon>Acrospermales</taxon>
        <taxon>Acrospermaceae</taxon>
        <taxon>Pseudovirgaria</taxon>
    </lineage>
</organism>
<dbReference type="InterPro" id="IPR012337">
    <property type="entry name" value="RNaseH-like_sf"/>
</dbReference>
<keyword evidence="8" id="KW-1185">Reference proteome</keyword>
<name>A0A6A6W4P7_9PEZI</name>
<evidence type="ECO:0000256" key="2">
    <source>
        <dbReference type="ARBA" id="ARBA00022801"/>
    </source>
</evidence>
<dbReference type="PANTHER" id="PTHR12801">
    <property type="entry name" value="RNA EXONUCLEASE REXO1 / RECO3 FAMILY MEMBER-RELATED"/>
    <property type="match status" value="1"/>
</dbReference>
<keyword evidence="4" id="KW-0175">Coiled coil</keyword>
<feature type="coiled-coil region" evidence="4">
    <location>
        <begin position="320"/>
        <end position="351"/>
    </location>
</feature>
<dbReference type="InterPro" id="IPR047021">
    <property type="entry name" value="REXO1/3/4-like"/>
</dbReference>
<dbReference type="GO" id="GO:0004527">
    <property type="term" value="F:exonuclease activity"/>
    <property type="evidence" value="ECO:0007669"/>
    <property type="project" value="UniProtKB-KW"/>
</dbReference>
<feature type="region of interest" description="Disordered" evidence="5">
    <location>
        <begin position="221"/>
        <end position="319"/>
    </location>
</feature>
<gene>
    <name evidence="7" type="ORF">EJ05DRAFT_485937</name>
</gene>
<evidence type="ECO:0000313" key="8">
    <source>
        <dbReference type="Proteomes" id="UP000799437"/>
    </source>
</evidence>
<evidence type="ECO:0000256" key="3">
    <source>
        <dbReference type="ARBA" id="ARBA00022839"/>
    </source>
</evidence>
<dbReference type="Proteomes" id="UP000799437">
    <property type="component" value="Unassembled WGS sequence"/>
</dbReference>
<dbReference type="Gene3D" id="3.30.420.10">
    <property type="entry name" value="Ribonuclease H-like superfamily/Ribonuclease H"/>
    <property type="match status" value="1"/>
</dbReference>
<evidence type="ECO:0000256" key="1">
    <source>
        <dbReference type="ARBA" id="ARBA00022722"/>
    </source>
</evidence>
<evidence type="ECO:0000313" key="7">
    <source>
        <dbReference type="EMBL" id="KAF2757852.1"/>
    </source>
</evidence>
<dbReference type="SUPFAM" id="SSF53098">
    <property type="entry name" value="Ribonuclease H-like"/>
    <property type="match status" value="1"/>
</dbReference>
<keyword evidence="3" id="KW-0269">Exonuclease</keyword>
<dbReference type="AlphaFoldDB" id="A0A6A6W4P7"/>
<keyword evidence="2" id="KW-0378">Hydrolase</keyword>
<evidence type="ECO:0000256" key="5">
    <source>
        <dbReference type="SAM" id="MobiDB-lite"/>
    </source>
</evidence>
<protein>
    <recommendedName>
        <fullName evidence="6">Exonuclease domain-containing protein</fullName>
    </recommendedName>
</protein>
<dbReference type="EMBL" id="ML996572">
    <property type="protein sequence ID" value="KAF2757852.1"/>
    <property type="molecule type" value="Genomic_DNA"/>
</dbReference>
<dbReference type="InterPro" id="IPR013520">
    <property type="entry name" value="Ribonucl_H"/>
</dbReference>
<dbReference type="PANTHER" id="PTHR12801:SF114">
    <property type="entry name" value="EXONUCLEASE, PUTATIVE (AFU_ORTHOLOGUE AFUA_7G00870)-RELATED"/>
    <property type="match status" value="1"/>
</dbReference>
<dbReference type="GO" id="GO:0003676">
    <property type="term" value="F:nucleic acid binding"/>
    <property type="evidence" value="ECO:0007669"/>
    <property type="project" value="InterPro"/>
</dbReference>
<feature type="compositionally biased region" description="Basic and acidic residues" evidence="5">
    <location>
        <begin position="266"/>
        <end position="276"/>
    </location>
</feature>
<dbReference type="GO" id="GO:0005634">
    <property type="term" value="C:nucleus"/>
    <property type="evidence" value="ECO:0007669"/>
    <property type="project" value="TreeGrafter"/>
</dbReference>
<reference evidence="7" key="1">
    <citation type="journal article" date="2020" name="Stud. Mycol.">
        <title>101 Dothideomycetes genomes: a test case for predicting lifestyles and emergence of pathogens.</title>
        <authorList>
            <person name="Haridas S."/>
            <person name="Albert R."/>
            <person name="Binder M."/>
            <person name="Bloem J."/>
            <person name="Labutti K."/>
            <person name="Salamov A."/>
            <person name="Andreopoulos B."/>
            <person name="Baker S."/>
            <person name="Barry K."/>
            <person name="Bills G."/>
            <person name="Bluhm B."/>
            <person name="Cannon C."/>
            <person name="Castanera R."/>
            <person name="Culley D."/>
            <person name="Daum C."/>
            <person name="Ezra D."/>
            <person name="Gonzalez J."/>
            <person name="Henrissat B."/>
            <person name="Kuo A."/>
            <person name="Liang C."/>
            <person name="Lipzen A."/>
            <person name="Lutzoni F."/>
            <person name="Magnuson J."/>
            <person name="Mondo S."/>
            <person name="Nolan M."/>
            <person name="Ohm R."/>
            <person name="Pangilinan J."/>
            <person name="Park H.-J."/>
            <person name="Ramirez L."/>
            <person name="Alfaro M."/>
            <person name="Sun H."/>
            <person name="Tritt A."/>
            <person name="Yoshinaga Y."/>
            <person name="Zwiers L.-H."/>
            <person name="Turgeon B."/>
            <person name="Goodwin S."/>
            <person name="Spatafora J."/>
            <person name="Crous P."/>
            <person name="Grigoriev I."/>
        </authorList>
    </citation>
    <scope>NUCLEOTIDE SEQUENCE</scope>
    <source>
        <strain evidence="7">CBS 121739</strain>
    </source>
</reference>
<keyword evidence="1" id="KW-0540">Nuclease</keyword>
<dbReference type="OrthoDB" id="16516at2759"/>
<dbReference type="RefSeq" id="XP_033600303.1">
    <property type="nucleotide sequence ID" value="XM_033745491.1"/>
</dbReference>
<dbReference type="GO" id="GO:0000027">
    <property type="term" value="P:ribosomal large subunit assembly"/>
    <property type="evidence" value="ECO:0007669"/>
    <property type="project" value="TreeGrafter"/>
</dbReference>
<accession>A0A6A6W4P7</accession>
<evidence type="ECO:0000256" key="4">
    <source>
        <dbReference type="SAM" id="Coils"/>
    </source>
</evidence>
<feature type="domain" description="Exonuclease" evidence="6">
    <location>
        <begin position="20"/>
        <end position="193"/>
    </location>
</feature>
<dbReference type="InterPro" id="IPR036397">
    <property type="entry name" value="RNaseH_sf"/>
</dbReference>
<sequence>MVSKYWMDSANLEPSSSKRAAVVLDCEFAHKDNSRHVARIAAVDALTAETLFDFLVHPEDIDGYWEQEYAKWKRSDMDPAVATGVVLDGVYGALLALTDFIDSNTIILGHSVHHDLNALRLVHRRVVDSQILISERITQWNNRIRSVGIGLQVLCKNLIGIKVQVGSESHHSPVEDSLAAREAILALLFKPEYLERWRVKIQRDEAKQEVMRKKFGGSARVGFKHMDSRSKKNTGFEASLPAKKQQKSAGSSQTKNQVKQNSQVTQKERVKQEGPKTRKGRPKQQGLGRHKGEVQVKGQPNKATGQPNVHMSKDERHAAKKAAKLEVNLENRRLRKLAREKKREAMKEKNQRVAI</sequence>
<dbReference type="GO" id="GO:0006364">
    <property type="term" value="P:rRNA processing"/>
    <property type="evidence" value="ECO:0007669"/>
    <property type="project" value="TreeGrafter"/>
</dbReference>
<proteinExistence type="predicted"/>
<dbReference type="GeneID" id="54486545"/>
<feature type="compositionally biased region" description="Polar residues" evidence="5">
    <location>
        <begin position="247"/>
        <end position="265"/>
    </location>
</feature>
<evidence type="ECO:0000259" key="6">
    <source>
        <dbReference type="SMART" id="SM00479"/>
    </source>
</evidence>
<dbReference type="SMART" id="SM00479">
    <property type="entry name" value="EXOIII"/>
    <property type="match status" value="1"/>
</dbReference>